<evidence type="ECO:0000256" key="13">
    <source>
        <dbReference type="ARBA" id="ARBA00023136"/>
    </source>
</evidence>
<dbReference type="GO" id="GO:0005886">
    <property type="term" value="C:plasma membrane"/>
    <property type="evidence" value="ECO:0007669"/>
    <property type="project" value="UniProtKB-SubCell"/>
</dbReference>
<keyword evidence="12" id="KW-0902">Two-component regulatory system</keyword>
<feature type="domain" description="Response regulatory" evidence="17">
    <location>
        <begin position="665"/>
        <end position="779"/>
    </location>
</feature>
<reference evidence="19 20" key="2">
    <citation type="journal article" date="2018" name="Int. J. Syst. Evol. Microbiol.">
        <title>Marinobacterium aestuarii sp. nov., a benzene-degrading marine bacterium isolated from estuary sediment.</title>
        <authorList>
            <person name="Bae S.S."/>
            <person name="Jung J."/>
            <person name="Chung D."/>
            <person name="Baek K."/>
        </authorList>
    </citation>
    <scope>NUCLEOTIDE SEQUENCE [LARGE SCALE GENOMIC DNA]</scope>
    <source>
        <strain evidence="19 20">ST58-10</strain>
    </source>
</reference>
<keyword evidence="7 15" id="KW-0812">Transmembrane</keyword>
<keyword evidence="20" id="KW-1185">Reference proteome</keyword>
<dbReference type="PROSITE" id="PS50109">
    <property type="entry name" value="HIS_KIN"/>
    <property type="match status" value="1"/>
</dbReference>
<dbReference type="SMART" id="SM00387">
    <property type="entry name" value="HATPase_c"/>
    <property type="match status" value="1"/>
</dbReference>
<feature type="domain" description="HAMP" evidence="18">
    <location>
        <begin position="194"/>
        <end position="246"/>
    </location>
</feature>
<dbReference type="PANTHER" id="PTHR45339:SF1">
    <property type="entry name" value="HYBRID SIGNAL TRANSDUCTION HISTIDINE KINASE J"/>
    <property type="match status" value="1"/>
</dbReference>
<dbReference type="Pfam" id="PF00672">
    <property type="entry name" value="HAMP"/>
    <property type="match status" value="1"/>
</dbReference>
<evidence type="ECO:0000313" key="20">
    <source>
        <dbReference type="Proteomes" id="UP000078070"/>
    </source>
</evidence>
<keyword evidence="4" id="KW-1003">Cell membrane</keyword>
<dbReference type="InterPro" id="IPR005467">
    <property type="entry name" value="His_kinase_dom"/>
</dbReference>
<dbReference type="PRINTS" id="PR00344">
    <property type="entry name" value="BCTRLSENSOR"/>
</dbReference>
<keyword evidence="5 14" id="KW-0597">Phosphoprotein</keyword>
<feature type="domain" description="Histidine kinase" evidence="16">
    <location>
        <begin position="293"/>
        <end position="514"/>
    </location>
</feature>
<reference evidence="20" key="1">
    <citation type="submission" date="2016-05" db="EMBL/GenBank/DDBJ databases">
        <authorList>
            <person name="Baek K."/>
            <person name="Yang S.-J."/>
        </authorList>
    </citation>
    <scope>NUCLEOTIDE SEQUENCE [LARGE SCALE GENOMIC DNA]</scope>
    <source>
        <strain evidence="20">ST58-10</strain>
    </source>
</reference>
<feature type="transmembrane region" description="Helical" evidence="15">
    <location>
        <begin position="12"/>
        <end position="35"/>
    </location>
</feature>
<dbReference type="PROSITE" id="PS50885">
    <property type="entry name" value="HAMP"/>
    <property type="match status" value="1"/>
</dbReference>
<dbReference type="Gene3D" id="3.40.50.2300">
    <property type="match status" value="1"/>
</dbReference>
<evidence type="ECO:0000256" key="1">
    <source>
        <dbReference type="ARBA" id="ARBA00000085"/>
    </source>
</evidence>
<keyword evidence="8" id="KW-0547">Nucleotide-binding</keyword>
<evidence type="ECO:0000256" key="6">
    <source>
        <dbReference type="ARBA" id="ARBA00022679"/>
    </source>
</evidence>
<evidence type="ECO:0000256" key="11">
    <source>
        <dbReference type="ARBA" id="ARBA00022989"/>
    </source>
</evidence>
<dbReference type="InterPro" id="IPR003661">
    <property type="entry name" value="HisK_dim/P_dom"/>
</dbReference>
<feature type="modified residue" description="4-aspartylphosphate" evidence="14">
    <location>
        <position position="714"/>
    </location>
</feature>
<dbReference type="RefSeq" id="WP_067386079.1">
    <property type="nucleotide sequence ID" value="NZ_CP015839.1"/>
</dbReference>
<keyword evidence="10" id="KW-0067">ATP-binding</keyword>
<dbReference type="FunFam" id="3.30.565.10:FF:000010">
    <property type="entry name" value="Sensor histidine kinase RcsC"/>
    <property type="match status" value="1"/>
</dbReference>
<keyword evidence="11 15" id="KW-1133">Transmembrane helix</keyword>
<dbReference type="Pfam" id="PF00512">
    <property type="entry name" value="HisKA"/>
    <property type="match status" value="1"/>
</dbReference>
<dbReference type="InterPro" id="IPR036097">
    <property type="entry name" value="HisK_dim/P_sf"/>
</dbReference>
<dbReference type="SUPFAM" id="SSF158472">
    <property type="entry name" value="HAMP domain-like"/>
    <property type="match status" value="1"/>
</dbReference>
<dbReference type="CDD" id="cd17546">
    <property type="entry name" value="REC_hyHK_CKI1_RcsC-like"/>
    <property type="match status" value="1"/>
</dbReference>
<dbReference type="CDD" id="cd16922">
    <property type="entry name" value="HATPase_EvgS-ArcB-TorS-like"/>
    <property type="match status" value="1"/>
</dbReference>
<evidence type="ECO:0000256" key="15">
    <source>
        <dbReference type="SAM" id="Phobius"/>
    </source>
</evidence>
<dbReference type="Pfam" id="PF02518">
    <property type="entry name" value="HATPase_c"/>
    <property type="match status" value="1"/>
</dbReference>
<keyword evidence="9" id="KW-0418">Kinase</keyword>
<keyword evidence="4" id="KW-0997">Cell inner membrane</keyword>
<dbReference type="InterPro" id="IPR036890">
    <property type="entry name" value="HATPase_C_sf"/>
</dbReference>
<keyword evidence="13 15" id="KW-0472">Membrane</keyword>
<dbReference type="SMART" id="SM00448">
    <property type="entry name" value="REC"/>
    <property type="match status" value="1"/>
</dbReference>
<dbReference type="EC" id="2.7.13.3" evidence="3"/>
<evidence type="ECO:0000256" key="7">
    <source>
        <dbReference type="ARBA" id="ARBA00022692"/>
    </source>
</evidence>
<dbReference type="InterPro" id="IPR001789">
    <property type="entry name" value="Sig_transdc_resp-reg_receiver"/>
</dbReference>
<organism evidence="19 20">
    <name type="scientific">Marinobacterium aestuarii</name>
    <dbReference type="NCBI Taxonomy" id="1821621"/>
    <lineage>
        <taxon>Bacteria</taxon>
        <taxon>Pseudomonadati</taxon>
        <taxon>Pseudomonadota</taxon>
        <taxon>Gammaproteobacteria</taxon>
        <taxon>Oceanospirillales</taxon>
        <taxon>Oceanospirillaceae</taxon>
        <taxon>Marinobacterium</taxon>
    </lineage>
</organism>
<gene>
    <name evidence="19" type="ORF">A8C75_19715</name>
</gene>
<dbReference type="Proteomes" id="UP000078070">
    <property type="component" value="Chromosome"/>
</dbReference>
<dbReference type="CDD" id="cd00082">
    <property type="entry name" value="HisKA"/>
    <property type="match status" value="1"/>
</dbReference>
<dbReference type="SUPFAM" id="SSF55874">
    <property type="entry name" value="ATPase domain of HSP90 chaperone/DNA topoisomerase II/histidine kinase"/>
    <property type="match status" value="1"/>
</dbReference>
<evidence type="ECO:0000256" key="2">
    <source>
        <dbReference type="ARBA" id="ARBA00004429"/>
    </source>
</evidence>
<dbReference type="SUPFAM" id="SSF52172">
    <property type="entry name" value="CheY-like"/>
    <property type="match status" value="2"/>
</dbReference>
<evidence type="ECO:0000256" key="10">
    <source>
        <dbReference type="ARBA" id="ARBA00022840"/>
    </source>
</evidence>
<dbReference type="InterPro" id="IPR004358">
    <property type="entry name" value="Sig_transdc_His_kin-like_C"/>
</dbReference>
<feature type="transmembrane region" description="Helical" evidence="15">
    <location>
        <begin position="170"/>
        <end position="190"/>
    </location>
</feature>
<dbReference type="Pfam" id="PF00072">
    <property type="entry name" value="Response_reg"/>
    <property type="match status" value="1"/>
</dbReference>
<dbReference type="InterPro" id="IPR003660">
    <property type="entry name" value="HAMP_dom"/>
</dbReference>
<dbReference type="Gene3D" id="6.10.340.10">
    <property type="match status" value="1"/>
</dbReference>
<name>A0A1A9F2Q0_9GAMM</name>
<evidence type="ECO:0000256" key="9">
    <source>
        <dbReference type="ARBA" id="ARBA00022777"/>
    </source>
</evidence>
<dbReference type="GO" id="GO:0000155">
    <property type="term" value="F:phosphorelay sensor kinase activity"/>
    <property type="evidence" value="ECO:0007669"/>
    <property type="project" value="InterPro"/>
</dbReference>
<comment type="subcellular location">
    <subcellularLocation>
        <location evidence="2">Cell inner membrane</location>
        <topology evidence="2">Multi-pass membrane protein</topology>
    </subcellularLocation>
</comment>
<dbReference type="InterPro" id="IPR019247">
    <property type="entry name" value="Histidine_kinase_BarA_N"/>
</dbReference>
<evidence type="ECO:0000256" key="8">
    <source>
        <dbReference type="ARBA" id="ARBA00022741"/>
    </source>
</evidence>
<evidence type="ECO:0000256" key="14">
    <source>
        <dbReference type="PROSITE-ProRule" id="PRU00169"/>
    </source>
</evidence>
<dbReference type="AlphaFoldDB" id="A0A1A9F2Q0"/>
<dbReference type="SUPFAM" id="SSF47384">
    <property type="entry name" value="Homodimeric domain of signal transducing histidine kinase"/>
    <property type="match status" value="1"/>
</dbReference>
<dbReference type="KEGG" id="mars:A8C75_19715"/>
<comment type="catalytic activity">
    <reaction evidence="1">
        <text>ATP + protein L-histidine = ADP + protein N-phospho-L-histidine.</text>
        <dbReference type="EC" id="2.7.13.3"/>
    </reaction>
</comment>
<evidence type="ECO:0000313" key="19">
    <source>
        <dbReference type="EMBL" id="ANG64477.1"/>
    </source>
</evidence>
<dbReference type="CDD" id="cd06225">
    <property type="entry name" value="HAMP"/>
    <property type="match status" value="1"/>
</dbReference>
<evidence type="ECO:0000259" key="16">
    <source>
        <dbReference type="PROSITE" id="PS50109"/>
    </source>
</evidence>
<dbReference type="PROSITE" id="PS50110">
    <property type="entry name" value="RESPONSE_REGULATORY"/>
    <property type="match status" value="1"/>
</dbReference>
<dbReference type="PANTHER" id="PTHR45339">
    <property type="entry name" value="HYBRID SIGNAL TRANSDUCTION HISTIDINE KINASE J"/>
    <property type="match status" value="1"/>
</dbReference>
<protein>
    <recommendedName>
        <fullName evidence="3">histidine kinase</fullName>
        <ecNumber evidence="3">2.7.13.3</ecNumber>
    </recommendedName>
</protein>
<dbReference type="InterPro" id="IPR003594">
    <property type="entry name" value="HATPase_dom"/>
</dbReference>
<dbReference type="Gene3D" id="1.10.287.130">
    <property type="match status" value="1"/>
</dbReference>
<proteinExistence type="predicted"/>
<evidence type="ECO:0000256" key="4">
    <source>
        <dbReference type="ARBA" id="ARBA00022519"/>
    </source>
</evidence>
<evidence type="ECO:0000256" key="5">
    <source>
        <dbReference type="ARBA" id="ARBA00022553"/>
    </source>
</evidence>
<keyword evidence="6" id="KW-0808">Transferase</keyword>
<evidence type="ECO:0000256" key="3">
    <source>
        <dbReference type="ARBA" id="ARBA00012438"/>
    </source>
</evidence>
<dbReference type="SMART" id="SM00388">
    <property type="entry name" value="HisKA"/>
    <property type="match status" value="1"/>
</dbReference>
<dbReference type="OrthoDB" id="6724607at2"/>
<dbReference type="FunFam" id="1.10.287.130:FF:000004">
    <property type="entry name" value="Ethylene receptor 1"/>
    <property type="match status" value="1"/>
</dbReference>
<sequence length="890" mass="99452">MKRRLRTLGIRQRVLMISLLPMVLFALVLGGYFISTRIDDTQFSLLERGQSISRLLASASEFGLLLGNHELLRNLGKGVSQEPDVADVAFLDNRFELITRSRAFDLHLKPQGPFVYQDNNHWYFAEPVQVTGISFQDFPEYPDAKARLDTIGWVIVVLSSDQTRTRQRSILITGLLLMIGTFGITAIIALRFGNRITQPIQGLSHVVERLQDGQLDTRAEVSLTGELRTLARGINRMAARIQESSSMMESKVDTTTKRLRATLNHLETKNHELELARFKADTANRAKDEFLARMSHELRTPMTSVLGFARLLDETDANDEQREYTRIINQTSTVLLSIIDDILDLSKLESNAIRLEQIPLDLEDLLLDVLEMQAPLAHSKGLELILHYAQGIPDILQGDPTRLRQILTNLVANAIKFTEKGEVQLFVEAENLDKYQCMLRIRVEDSGIGIAENQKGKLFKAFTQADTSITRRFGGSGLGLVITQKLTRLMEGTIKLSSELNKGTQISLAIPFAYSEPDARPLPGARLEHGPILLYEPHPAMRKSLQALLQRQHLSVDTALSFDDFCRRAGQHNCLIWGDSPGMSTKEFNALLQRLRQSYNARLVILCASGSSQPQLDTQTLVVHKPVRPRNLLRALNATAQGPVIDKTIGATQAAAETAPCTGLDVLIAEDNDLNRLLIMKILSRAGIRSRQATSGLEVLDQVAHKVPDLILMDVHMPRMDGIEATRRLRRTCPELPIIALTANVVPREHQALQNAGITKIMFKPINEPELLAAVKRHCSPAPTRPAPQAAADKDASALLSYAQIQQEIQRQLEACQQGVLSRDAAKMRHHAHQLLGISGLYDWPEFEALTADFHQCVDAGRGQRELWQSLWRLQRLSKQPLPTADTDPI</sequence>
<evidence type="ECO:0000259" key="17">
    <source>
        <dbReference type="PROSITE" id="PS50110"/>
    </source>
</evidence>
<dbReference type="Pfam" id="PF09984">
    <property type="entry name" value="sCache_4"/>
    <property type="match status" value="1"/>
</dbReference>
<dbReference type="STRING" id="1821621.A8C75_19715"/>
<evidence type="ECO:0000256" key="12">
    <source>
        <dbReference type="ARBA" id="ARBA00023012"/>
    </source>
</evidence>
<accession>A0A1A9F2Q0</accession>
<dbReference type="InterPro" id="IPR011006">
    <property type="entry name" value="CheY-like_superfamily"/>
</dbReference>
<evidence type="ECO:0000259" key="18">
    <source>
        <dbReference type="PROSITE" id="PS50885"/>
    </source>
</evidence>
<dbReference type="GO" id="GO:0005524">
    <property type="term" value="F:ATP binding"/>
    <property type="evidence" value="ECO:0007669"/>
    <property type="project" value="UniProtKB-KW"/>
</dbReference>
<dbReference type="Gene3D" id="3.30.565.10">
    <property type="entry name" value="Histidine kinase-like ATPase, C-terminal domain"/>
    <property type="match status" value="1"/>
</dbReference>
<dbReference type="EMBL" id="CP015839">
    <property type="protein sequence ID" value="ANG64477.1"/>
    <property type="molecule type" value="Genomic_DNA"/>
</dbReference>
<dbReference type="SMART" id="SM00304">
    <property type="entry name" value="HAMP"/>
    <property type="match status" value="1"/>
</dbReference>